<evidence type="ECO:0000256" key="1">
    <source>
        <dbReference type="SAM" id="MobiDB-lite"/>
    </source>
</evidence>
<feature type="region of interest" description="Disordered" evidence="1">
    <location>
        <begin position="1"/>
        <end position="60"/>
    </location>
</feature>
<gene>
    <name evidence="2" type="ORF">HNP84_008656</name>
</gene>
<feature type="compositionally biased region" description="Basic and acidic residues" evidence="1">
    <location>
        <begin position="10"/>
        <end position="60"/>
    </location>
</feature>
<keyword evidence="3" id="KW-1185">Reference proteome</keyword>
<sequence>MPRPGSHQYEVQRRRLRKQLEDEGLGDKEATQRANEILRQDETQRPQKRTDRAEGPKGER</sequence>
<comment type="caution">
    <text evidence="2">The sequence shown here is derived from an EMBL/GenBank/DDBJ whole genome shotgun (WGS) entry which is preliminary data.</text>
</comment>
<evidence type="ECO:0000313" key="3">
    <source>
        <dbReference type="Proteomes" id="UP000578449"/>
    </source>
</evidence>
<dbReference type="RefSeq" id="WP_185055754.1">
    <property type="nucleotide sequence ID" value="NZ_BAABIX010000014.1"/>
</dbReference>
<evidence type="ECO:0000313" key="2">
    <source>
        <dbReference type="EMBL" id="MBB5138894.1"/>
    </source>
</evidence>
<evidence type="ECO:0008006" key="4">
    <source>
        <dbReference type="Google" id="ProtNLM"/>
    </source>
</evidence>
<protein>
    <recommendedName>
        <fullName evidence="4">Phosphatidylethanolamine-binding protein</fullName>
    </recommendedName>
</protein>
<dbReference type="AlphaFoldDB" id="A0A840PBV6"/>
<accession>A0A840PBV6</accession>
<proteinExistence type="predicted"/>
<reference evidence="2 3" key="1">
    <citation type="submission" date="2020-08" db="EMBL/GenBank/DDBJ databases">
        <title>Genomic Encyclopedia of Type Strains, Phase IV (KMG-IV): sequencing the most valuable type-strain genomes for metagenomic binning, comparative biology and taxonomic classification.</title>
        <authorList>
            <person name="Goeker M."/>
        </authorList>
    </citation>
    <scope>NUCLEOTIDE SEQUENCE [LARGE SCALE GENOMIC DNA]</scope>
    <source>
        <strain evidence="2 3">DSM 45615</strain>
    </source>
</reference>
<dbReference type="Proteomes" id="UP000578449">
    <property type="component" value="Unassembled WGS sequence"/>
</dbReference>
<dbReference type="EMBL" id="JACHGN010000026">
    <property type="protein sequence ID" value="MBB5138894.1"/>
    <property type="molecule type" value="Genomic_DNA"/>
</dbReference>
<name>A0A840PBV6_9ACTN</name>
<organism evidence="2 3">
    <name type="scientific">Thermocatellispora tengchongensis</name>
    <dbReference type="NCBI Taxonomy" id="1073253"/>
    <lineage>
        <taxon>Bacteria</taxon>
        <taxon>Bacillati</taxon>
        <taxon>Actinomycetota</taxon>
        <taxon>Actinomycetes</taxon>
        <taxon>Streptosporangiales</taxon>
        <taxon>Streptosporangiaceae</taxon>
        <taxon>Thermocatellispora</taxon>
    </lineage>
</organism>